<evidence type="ECO:0000313" key="2">
    <source>
        <dbReference type="Proteomes" id="UP001642260"/>
    </source>
</evidence>
<accession>A0ABC8KV77</accession>
<dbReference type="AlphaFoldDB" id="A0ABC8KV77"/>
<organism evidence="1 2">
    <name type="scientific">Eruca vesicaria subsp. sativa</name>
    <name type="common">Garden rocket</name>
    <name type="synonym">Eruca sativa</name>
    <dbReference type="NCBI Taxonomy" id="29727"/>
    <lineage>
        <taxon>Eukaryota</taxon>
        <taxon>Viridiplantae</taxon>
        <taxon>Streptophyta</taxon>
        <taxon>Embryophyta</taxon>
        <taxon>Tracheophyta</taxon>
        <taxon>Spermatophyta</taxon>
        <taxon>Magnoliopsida</taxon>
        <taxon>eudicotyledons</taxon>
        <taxon>Gunneridae</taxon>
        <taxon>Pentapetalae</taxon>
        <taxon>rosids</taxon>
        <taxon>malvids</taxon>
        <taxon>Brassicales</taxon>
        <taxon>Brassicaceae</taxon>
        <taxon>Brassiceae</taxon>
        <taxon>Eruca</taxon>
    </lineage>
</organism>
<protein>
    <submittedName>
        <fullName evidence="1">Uncharacterized protein</fullName>
    </submittedName>
</protein>
<evidence type="ECO:0000313" key="1">
    <source>
        <dbReference type="EMBL" id="CAH8359827.1"/>
    </source>
</evidence>
<gene>
    <name evidence="1" type="ORF">ERUC_LOCUS25583</name>
</gene>
<dbReference type="EMBL" id="CAKOAT010274266">
    <property type="protein sequence ID" value="CAH8359827.1"/>
    <property type="molecule type" value="Genomic_DNA"/>
</dbReference>
<comment type="caution">
    <text evidence="1">The sequence shown here is derived from an EMBL/GenBank/DDBJ whole genome shotgun (WGS) entry which is preliminary data.</text>
</comment>
<dbReference type="PANTHER" id="PTHR35125:SF3">
    <property type="entry name" value="(RAPE) HYPOTHETICAL PROTEIN"/>
    <property type="match status" value="1"/>
</dbReference>
<dbReference type="PANTHER" id="PTHR35125">
    <property type="entry name" value="NEURON NAVIGATOR 1-LIKE-RELATED"/>
    <property type="match status" value="1"/>
</dbReference>
<sequence>MKEQQNLCDDHFSDDILLHHGKALDDCSSVKGKNLAMMDGKNNLTCDEPEEIQSPKLTGCLKSSTPWRSPNHHGSMMRMMPSTPLAWRFDLAEFTLKEDYDDDLF</sequence>
<name>A0ABC8KV77_ERUVS</name>
<dbReference type="Proteomes" id="UP001642260">
    <property type="component" value="Unassembled WGS sequence"/>
</dbReference>
<keyword evidence="2" id="KW-1185">Reference proteome</keyword>
<reference evidence="1 2" key="1">
    <citation type="submission" date="2022-03" db="EMBL/GenBank/DDBJ databases">
        <authorList>
            <person name="Macdonald S."/>
            <person name="Ahmed S."/>
            <person name="Newling K."/>
        </authorList>
    </citation>
    <scope>NUCLEOTIDE SEQUENCE [LARGE SCALE GENOMIC DNA]</scope>
</reference>
<dbReference type="InterPro" id="IPR039326">
    <property type="entry name" value="Patronus"/>
</dbReference>
<proteinExistence type="predicted"/>